<evidence type="ECO:0000313" key="3">
    <source>
        <dbReference type="Proteomes" id="UP000503164"/>
    </source>
</evidence>
<name>A0AAE6XSZ4_9MICO</name>
<reference evidence="2 3" key="1">
    <citation type="journal article" date="2020" name="Mol. Plant Pathol.">
        <title>Plasmid composition and the chpG gene determine the virulence level of Clavibacter capsici natural isolates in pepper.</title>
        <authorList>
            <person name="Hwang I.S."/>
            <person name="Lee H.M."/>
            <person name="Oh E.J."/>
            <person name="Lee S."/>
            <person name="Heu S."/>
            <person name="Oh C.S."/>
        </authorList>
    </citation>
    <scope>NUCLEOTIDE SEQUENCE [LARGE SCALE GENOMIC DNA]</scope>
    <source>
        <strain evidence="2 3">1101</strain>
    </source>
</reference>
<dbReference type="EMBL" id="CP048050">
    <property type="protein sequence ID" value="QIS46443.1"/>
    <property type="molecule type" value="Genomic_DNA"/>
</dbReference>
<geneLocation type="plasmid" evidence="2 3">
    <name>pCM2_1101</name>
</geneLocation>
<dbReference type="RefSeq" id="WP_167441278.1">
    <property type="nucleotide sequence ID" value="NZ_CP048050.1"/>
</dbReference>
<keyword evidence="1" id="KW-1133">Transmembrane helix</keyword>
<dbReference type="AlphaFoldDB" id="A0AAE6XSZ4"/>
<evidence type="ECO:0000313" key="2">
    <source>
        <dbReference type="EMBL" id="QIS46443.1"/>
    </source>
</evidence>
<sequence length="93" mass="9490">MTTSAVDPFATAARLRAIAVAILVIGGAGFVLGVVLHVADQPTAGAWMIGSIAGITFGTGFLAVAHDASSELGCTVLRHQQLRTTARAEWLSG</sequence>
<keyword evidence="1" id="KW-0472">Membrane</keyword>
<feature type="transmembrane region" description="Helical" evidence="1">
    <location>
        <begin position="45"/>
        <end position="65"/>
    </location>
</feature>
<gene>
    <name evidence="2" type="ORF">GW570_14735</name>
</gene>
<dbReference type="Proteomes" id="UP000503164">
    <property type="component" value="Plasmid pCM2_1101"/>
</dbReference>
<feature type="transmembrane region" description="Helical" evidence="1">
    <location>
        <begin position="17"/>
        <end position="39"/>
    </location>
</feature>
<keyword evidence="2" id="KW-0614">Plasmid</keyword>
<accession>A0AAE6XSZ4</accession>
<proteinExistence type="predicted"/>
<keyword evidence="1" id="KW-0812">Transmembrane</keyword>
<protein>
    <submittedName>
        <fullName evidence="2">Uncharacterized protein</fullName>
    </submittedName>
</protein>
<evidence type="ECO:0000256" key="1">
    <source>
        <dbReference type="SAM" id="Phobius"/>
    </source>
</evidence>
<organism evidence="2 3">
    <name type="scientific">Clavibacter capsici</name>
    <dbReference type="NCBI Taxonomy" id="1874630"/>
    <lineage>
        <taxon>Bacteria</taxon>
        <taxon>Bacillati</taxon>
        <taxon>Actinomycetota</taxon>
        <taxon>Actinomycetes</taxon>
        <taxon>Micrococcales</taxon>
        <taxon>Microbacteriaceae</taxon>
        <taxon>Clavibacter</taxon>
    </lineage>
</organism>
<keyword evidence="3" id="KW-1185">Reference proteome</keyword>